<dbReference type="PROSITE" id="PS50915">
    <property type="entry name" value="CRYSTALLIN_BETA_GAMMA"/>
    <property type="match status" value="1"/>
</dbReference>
<dbReference type="InterPro" id="IPR024535">
    <property type="entry name" value="RHGA/B-epi-like_pectate_lyase"/>
</dbReference>
<dbReference type="Pfam" id="PF12708">
    <property type="entry name" value="Pect-lyase_RHGA_epim"/>
    <property type="match status" value="1"/>
</dbReference>
<dbReference type="Gene3D" id="2.60.20.10">
    <property type="entry name" value="Crystallins"/>
    <property type="match status" value="2"/>
</dbReference>
<dbReference type="InterPro" id="IPR011024">
    <property type="entry name" value="G_crystallin-like"/>
</dbReference>
<dbReference type="InterPro" id="IPR011050">
    <property type="entry name" value="Pectin_lyase_fold/virulence"/>
</dbReference>
<dbReference type="InterPro" id="IPR012334">
    <property type="entry name" value="Pectin_lyas_fold"/>
</dbReference>
<dbReference type="Pfam" id="PF16315">
    <property type="entry name" value="DUF4955"/>
    <property type="match status" value="1"/>
</dbReference>
<dbReference type="InterPro" id="IPR001064">
    <property type="entry name" value="Beta/gamma_crystallin"/>
</dbReference>
<dbReference type="RefSeq" id="WP_154285928.1">
    <property type="nucleotide sequence ID" value="NZ_WKJI01000001.1"/>
</dbReference>
<dbReference type="SUPFAM" id="SSF51126">
    <property type="entry name" value="Pectin lyase-like"/>
    <property type="match status" value="1"/>
</dbReference>
<reference evidence="5 6" key="1">
    <citation type="submission" date="2019-11" db="EMBL/GenBank/DDBJ databases">
        <authorList>
            <person name="Cheng Q."/>
            <person name="Yang Z."/>
        </authorList>
    </citation>
    <scope>NUCLEOTIDE SEQUENCE [LARGE SCALE GENOMIC DNA]</scope>
    <source>
        <strain evidence="5 6">HX-22-1</strain>
    </source>
</reference>
<dbReference type="EMBL" id="WKJI01000001">
    <property type="protein sequence ID" value="MRX45766.1"/>
    <property type="molecule type" value="Genomic_DNA"/>
</dbReference>
<keyword evidence="3" id="KW-0732">Signal</keyword>
<keyword evidence="6" id="KW-1185">Reference proteome</keyword>
<dbReference type="SUPFAM" id="SSF49695">
    <property type="entry name" value="gamma-Crystallin-like"/>
    <property type="match status" value="2"/>
</dbReference>
<keyword evidence="2" id="KW-0677">Repeat</keyword>
<proteinExistence type="inferred from homology"/>
<dbReference type="Proteomes" id="UP000462931">
    <property type="component" value="Unassembled WGS sequence"/>
</dbReference>
<evidence type="ECO:0000313" key="5">
    <source>
        <dbReference type="EMBL" id="MRX45766.1"/>
    </source>
</evidence>
<comment type="caution">
    <text evidence="5">The sequence shown here is derived from an EMBL/GenBank/DDBJ whole genome shotgun (WGS) entry which is preliminary data.</text>
</comment>
<evidence type="ECO:0000313" key="6">
    <source>
        <dbReference type="Proteomes" id="UP000462931"/>
    </source>
</evidence>
<feature type="signal peptide" evidence="3">
    <location>
        <begin position="1"/>
        <end position="20"/>
    </location>
</feature>
<organism evidence="5 6">
    <name type="scientific">Pedobacter puniceum</name>
    <dbReference type="NCBI Taxonomy" id="2666136"/>
    <lineage>
        <taxon>Bacteria</taxon>
        <taxon>Pseudomonadati</taxon>
        <taxon>Bacteroidota</taxon>
        <taxon>Sphingobacteriia</taxon>
        <taxon>Sphingobacteriales</taxon>
        <taxon>Sphingobacteriaceae</taxon>
        <taxon>Pedobacter</taxon>
    </lineage>
</organism>
<name>A0A7K0FIF9_9SPHI</name>
<evidence type="ECO:0000256" key="1">
    <source>
        <dbReference type="ARBA" id="ARBA00009646"/>
    </source>
</evidence>
<feature type="chain" id="PRO_5029754355" evidence="3">
    <location>
        <begin position="21"/>
        <end position="903"/>
    </location>
</feature>
<dbReference type="Gene3D" id="2.160.20.10">
    <property type="entry name" value="Single-stranded right-handed beta-helix, Pectin lyase-like"/>
    <property type="match status" value="1"/>
</dbReference>
<dbReference type="AlphaFoldDB" id="A0A7K0FIF9"/>
<gene>
    <name evidence="5" type="ORF">GJJ64_01020</name>
</gene>
<evidence type="ECO:0000256" key="2">
    <source>
        <dbReference type="ARBA" id="ARBA00022737"/>
    </source>
</evidence>
<evidence type="ECO:0000259" key="4">
    <source>
        <dbReference type="PROSITE" id="PS50915"/>
    </source>
</evidence>
<evidence type="ECO:0000256" key="3">
    <source>
        <dbReference type="SAM" id="SignalP"/>
    </source>
</evidence>
<dbReference type="InterPro" id="IPR032532">
    <property type="entry name" value="DUF4955"/>
</dbReference>
<comment type="similarity">
    <text evidence="1">Belongs to the beta/gamma-crystallin family.</text>
</comment>
<feature type="domain" description="Beta/gamma crystallin 'Greek key'" evidence="4">
    <location>
        <begin position="545"/>
        <end position="589"/>
    </location>
</feature>
<sequence>MKLRIFFGLLFCFWVNVLFAQTETPAFTEFKTQSSTNILPDFSFAGYHHGEKRIPRVNFPVFDVTAYGAIADDTVSDKTAIQNAINAAASTNQPAIVFFPKGKFIIASATDDKYTPIKVNASNIVLRGSGSGPGGTELFMKTFNVPQVVGSNPPAPDTLNNQWKINPGIFLGYDDGTNAETFITNTTAASAKGSFTITVSNASSSLLQPGKWVLLTYFDNDINAINAELTPHTKQSSMTNLTALRISVYHQIVAVSGNQITFKEPLIYDISASKSWSVRKANYIEEVGVEDIAFSGNWKRTFSHHRTWQDDSGWVIFDLNRITNSWISNCVFKDVNRIGITKNSGCVSFINNKLIGNAGHEAFSSGGSWTLIGNNTDETYKGTVLSGQQHSYGMVERSVGAVLWRNTFPAATGFECHAGQPRNSLLDVNKGGLYYNKVGGAAENLPHHMQNLVLWNYNRTNSNSSAAPTSNFSFWNPDNSVNFKSAPVTIIGLNGVATTFVSNTVKRLESNGTKVFPESLYEAQLKLRLGYQPGWLNELYQTNLNQVLVYDKSNFNGIVVNLSEGNYLQADLAALGLLNDSISSVKIPLGYSIELYVGDNLSGTSFVYTGEANVSVLDVSILKQVSSLKISRVAIGYDELNGLGTVKMSFLPGNYSSFPSGFDNKFSSFYIPSGYKLTIFSNANFSGNSQIIDGNNSHVNLNSQLSNWASSLRLEPIATQQALPVTLNKFEVKTLGDMNVLSWTTSAEPNHSHFDVLRYDDFKRETFLKRIESDNRPEDNKEYFYLDKQPLKGNNYYVLKQVDFDGKFKLYGPKVTENALQDIDRLSAYVNGDNLIIKINASSHLNKQATLALFDIGGKRLYEESLQMREVLNQVVIKKPVAGLYFVMVNGQGFKDYQKVLIN</sequence>
<accession>A0A7K0FIF9</accession>
<protein>
    <submittedName>
        <fullName evidence="5">DUF4955 domain-containing protein</fullName>
    </submittedName>
</protein>